<protein>
    <submittedName>
        <fullName evidence="2">Uncharacterized protein</fullName>
    </submittedName>
</protein>
<gene>
    <name evidence="2" type="ORF">HYH03_010090</name>
</gene>
<feature type="region of interest" description="Disordered" evidence="1">
    <location>
        <begin position="105"/>
        <end position="125"/>
    </location>
</feature>
<sequence>MLEDLTRRAPPRVQVSTFLAEALTGLRTLGPRLAHLGLDLIMKVGAADLHDPDPATELLARCKQVDLERMLIAEPGSVEAVLEAARCYGLPQWVEYRELRVRLRKGDAPRPSPHAPAPGPLPPPMPLPALVERAVKRMASAPVSDSSWGPVGLLLRGSAVRVLLAVPAALHAWAQQLAKEVAASGPGPGAAGRLQVSGYRSLPTAGAVVLECGSGPGGRAAAEAAAEVARQLAGAGGDGGSAPGGSAEASAAPAACVLEAIQMGRRIDAALMEVLQALWDGAEEGGPGPATGSREGELARLRWLLESWERLRGLPGRMVLEEGE</sequence>
<accession>A0A835XYS6</accession>
<evidence type="ECO:0000313" key="2">
    <source>
        <dbReference type="EMBL" id="KAG2491513.1"/>
    </source>
</evidence>
<comment type="caution">
    <text evidence="2">The sequence shown here is derived from an EMBL/GenBank/DDBJ whole genome shotgun (WGS) entry which is preliminary data.</text>
</comment>
<dbReference type="Proteomes" id="UP000612055">
    <property type="component" value="Unassembled WGS sequence"/>
</dbReference>
<reference evidence="2" key="1">
    <citation type="journal article" date="2020" name="bioRxiv">
        <title>Comparative genomics of Chlamydomonas.</title>
        <authorList>
            <person name="Craig R.J."/>
            <person name="Hasan A.R."/>
            <person name="Ness R.W."/>
            <person name="Keightley P.D."/>
        </authorList>
    </citation>
    <scope>NUCLEOTIDE SEQUENCE</scope>
    <source>
        <strain evidence="2">CCAP 11/70</strain>
    </source>
</reference>
<organism evidence="2 3">
    <name type="scientific">Edaphochlamys debaryana</name>
    <dbReference type="NCBI Taxonomy" id="47281"/>
    <lineage>
        <taxon>Eukaryota</taxon>
        <taxon>Viridiplantae</taxon>
        <taxon>Chlorophyta</taxon>
        <taxon>core chlorophytes</taxon>
        <taxon>Chlorophyceae</taxon>
        <taxon>CS clade</taxon>
        <taxon>Chlamydomonadales</taxon>
        <taxon>Chlamydomonadales incertae sedis</taxon>
        <taxon>Edaphochlamys</taxon>
    </lineage>
</organism>
<dbReference type="EMBL" id="JAEHOE010000052">
    <property type="protein sequence ID" value="KAG2491513.1"/>
    <property type="molecule type" value="Genomic_DNA"/>
</dbReference>
<proteinExistence type="predicted"/>
<feature type="compositionally biased region" description="Pro residues" evidence="1">
    <location>
        <begin position="110"/>
        <end position="125"/>
    </location>
</feature>
<evidence type="ECO:0000256" key="1">
    <source>
        <dbReference type="SAM" id="MobiDB-lite"/>
    </source>
</evidence>
<evidence type="ECO:0000313" key="3">
    <source>
        <dbReference type="Proteomes" id="UP000612055"/>
    </source>
</evidence>
<name>A0A835XYS6_9CHLO</name>
<dbReference type="AlphaFoldDB" id="A0A835XYS6"/>
<keyword evidence="3" id="KW-1185">Reference proteome</keyword>